<dbReference type="SMART" id="SM00382">
    <property type="entry name" value="AAA"/>
    <property type="match status" value="1"/>
</dbReference>
<evidence type="ECO:0000313" key="12">
    <source>
        <dbReference type="EMBL" id="MBK1883247.1"/>
    </source>
</evidence>
<evidence type="ECO:0000256" key="7">
    <source>
        <dbReference type="ARBA" id="ARBA00022989"/>
    </source>
</evidence>
<evidence type="ECO:0000256" key="8">
    <source>
        <dbReference type="ARBA" id="ARBA00023136"/>
    </source>
</evidence>
<evidence type="ECO:0000259" key="11">
    <source>
        <dbReference type="PROSITE" id="PS50929"/>
    </source>
</evidence>
<dbReference type="Gene3D" id="1.20.1560.10">
    <property type="entry name" value="ABC transporter type 1, transmembrane domain"/>
    <property type="match status" value="1"/>
</dbReference>
<feature type="transmembrane region" description="Helical" evidence="9">
    <location>
        <begin position="135"/>
        <end position="152"/>
    </location>
</feature>
<dbReference type="SUPFAM" id="SSF90123">
    <property type="entry name" value="ABC transporter transmembrane region"/>
    <property type="match status" value="1"/>
</dbReference>
<keyword evidence="4 9" id="KW-0812">Transmembrane</keyword>
<dbReference type="InterPro" id="IPR003593">
    <property type="entry name" value="AAA+_ATPase"/>
</dbReference>
<evidence type="ECO:0000256" key="4">
    <source>
        <dbReference type="ARBA" id="ARBA00022692"/>
    </source>
</evidence>
<keyword evidence="7 9" id="KW-1133">Transmembrane helix</keyword>
<keyword evidence="6 12" id="KW-0067">ATP-binding</keyword>
<feature type="domain" description="ABC transporter" evidence="10">
    <location>
        <begin position="332"/>
        <end position="566"/>
    </location>
</feature>
<accession>A0A934S6Q9</accession>
<name>A0A934S6Q9_9BACT</name>
<dbReference type="InterPro" id="IPR011527">
    <property type="entry name" value="ABC1_TM_dom"/>
</dbReference>
<comment type="subcellular location">
    <subcellularLocation>
        <location evidence="1">Cell membrane</location>
        <topology evidence="1">Multi-pass membrane protein</topology>
    </subcellularLocation>
</comment>
<protein>
    <submittedName>
        <fullName evidence="12">ABC transporter ATP-binding protein</fullName>
    </submittedName>
</protein>
<dbReference type="AlphaFoldDB" id="A0A934S6Q9"/>
<gene>
    <name evidence="12" type="ORF">JIN85_12545</name>
</gene>
<dbReference type="InterPro" id="IPR039421">
    <property type="entry name" value="Type_1_exporter"/>
</dbReference>
<proteinExistence type="predicted"/>
<dbReference type="InterPro" id="IPR003439">
    <property type="entry name" value="ABC_transporter-like_ATP-bd"/>
</dbReference>
<evidence type="ECO:0000256" key="5">
    <source>
        <dbReference type="ARBA" id="ARBA00022741"/>
    </source>
</evidence>
<sequence length="578" mass="64211">MIPRILRHTLRFPGRSLLSLVMAVICTSLVLVLPGITMRFIDVIIAQNRPDLILPTAGIGVAAILARQLLFSLRTFFNNILELKLTHLIRLELYSKLQRLPVKWFDVNSSGEIMSRVADDVPTMDRVIVEGIDQAFAAILQFLIVIGYMVWFSWRLTLVVLLPLPFIAAITWWWSRHSEKKWRASSEASSALNALLHDHLSGIRQIKAYTVEPEALHDFGQASLQVGEKHLTVMRGQAVVWPAVSFIAESGIILMVAFGAWWALHGQISPGVVISFLVAWGFLFDPISRINPLSQTFSKGVVAAKRVFAILDMPDESHLTEGLRPSTIQGEIRFEDVSFHYSEDSPAVSHLNLTARPGQTIALVGATGAGKSTVLNLLTRFYEPTSGRILLDGVPLEDLSKEWLRDQMGYVTQDNFLFNASLRENLKLAKSDATDEQIWSALQSANAADFVRALPEGLDTVAGERGIRFSGGEKQRLSIARALLKNPPLLLLDEATSALDNQTERMVQQALENLRSDRTCFVIAHRLSTVQKAHLICVLDQGKLVEQGTHQQLFAQGGVYRKLSEATLTTSTTKEPIP</sequence>
<dbReference type="PROSITE" id="PS00211">
    <property type="entry name" value="ABC_TRANSPORTER_1"/>
    <property type="match status" value="1"/>
</dbReference>
<dbReference type="Pfam" id="PF00005">
    <property type="entry name" value="ABC_tran"/>
    <property type="match status" value="1"/>
</dbReference>
<dbReference type="GO" id="GO:0015421">
    <property type="term" value="F:ABC-type oligopeptide transporter activity"/>
    <property type="evidence" value="ECO:0007669"/>
    <property type="project" value="TreeGrafter"/>
</dbReference>
<dbReference type="Proteomes" id="UP000603141">
    <property type="component" value="Unassembled WGS sequence"/>
</dbReference>
<dbReference type="EMBL" id="JAENIJ010000019">
    <property type="protein sequence ID" value="MBK1883247.1"/>
    <property type="molecule type" value="Genomic_DNA"/>
</dbReference>
<evidence type="ECO:0000256" key="1">
    <source>
        <dbReference type="ARBA" id="ARBA00004651"/>
    </source>
</evidence>
<dbReference type="PANTHER" id="PTHR43394:SF1">
    <property type="entry name" value="ATP-BINDING CASSETTE SUB-FAMILY B MEMBER 10, MITOCHONDRIAL"/>
    <property type="match status" value="1"/>
</dbReference>
<feature type="domain" description="ABC transmembrane type-1" evidence="11">
    <location>
        <begin position="17"/>
        <end position="299"/>
    </location>
</feature>
<dbReference type="InterPro" id="IPR017871">
    <property type="entry name" value="ABC_transporter-like_CS"/>
</dbReference>
<dbReference type="Pfam" id="PF00664">
    <property type="entry name" value="ABC_membrane"/>
    <property type="match status" value="1"/>
</dbReference>
<keyword evidence="3" id="KW-1003">Cell membrane</keyword>
<keyword evidence="2" id="KW-0813">Transport</keyword>
<organism evidence="12 13">
    <name type="scientific">Luteolibacter pohnpeiensis</name>
    <dbReference type="NCBI Taxonomy" id="454153"/>
    <lineage>
        <taxon>Bacteria</taxon>
        <taxon>Pseudomonadati</taxon>
        <taxon>Verrucomicrobiota</taxon>
        <taxon>Verrucomicrobiia</taxon>
        <taxon>Verrucomicrobiales</taxon>
        <taxon>Verrucomicrobiaceae</taxon>
        <taxon>Luteolibacter</taxon>
    </lineage>
</organism>
<comment type="caution">
    <text evidence="12">The sequence shown here is derived from an EMBL/GenBank/DDBJ whole genome shotgun (WGS) entry which is preliminary data.</text>
</comment>
<evidence type="ECO:0000256" key="6">
    <source>
        <dbReference type="ARBA" id="ARBA00022840"/>
    </source>
</evidence>
<evidence type="ECO:0000256" key="3">
    <source>
        <dbReference type="ARBA" id="ARBA00022475"/>
    </source>
</evidence>
<dbReference type="PROSITE" id="PS50893">
    <property type="entry name" value="ABC_TRANSPORTER_2"/>
    <property type="match status" value="1"/>
</dbReference>
<feature type="transmembrane region" description="Helical" evidence="9">
    <location>
        <begin position="20"/>
        <end position="40"/>
    </location>
</feature>
<dbReference type="GO" id="GO:0016887">
    <property type="term" value="F:ATP hydrolysis activity"/>
    <property type="evidence" value="ECO:0007669"/>
    <property type="project" value="InterPro"/>
</dbReference>
<dbReference type="FunFam" id="3.40.50.300:FF:000221">
    <property type="entry name" value="Multidrug ABC transporter ATP-binding protein"/>
    <property type="match status" value="1"/>
</dbReference>
<dbReference type="CDD" id="cd18778">
    <property type="entry name" value="ABC_6TM_exporter_like"/>
    <property type="match status" value="1"/>
</dbReference>
<evidence type="ECO:0000256" key="9">
    <source>
        <dbReference type="SAM" id="Phobius"/>
    </source>
</evidence>
<keyword evidence="13" id="KW-1185">Reference proteome</keyword>
<dbReference type="GO" id="GO:0005886">
    <property type="term" value="C:plasma membrane"/>
    <property type="evidence" value="ECO:0007669"/>
    <property type="project" value="UniProtKB-SubCell"/>
</dbReference>
<dbReference type="PROSITE" id="PS50929">
    <property type="entry name" value="ABC_TM1F"/>
    <property type="match status" value="1"/>
</dbReference>
<feature type="transmembrane region" description="Helical" evidence="9">
    <location>
        <begin position="52"/>
        <end position="70"/>
    </location>
</feature>
<keyword evidence="8 9" id="KW-0472">Membrane</keyword>
<evidence type="ECO:0000313" key="13">
    <source>
        <dbReference type="Proteomes" id="UP000603141"/>
    </source>
</evidence>
<dbReference type="PANTHER" id="PTHR43394">
    <property type="entry name" value="ATP-DEPENDENT PERMEASE MDL1, MITOCHONDRIAL"/>
    <property type="match status" value="1"/>
</dbReference>
<reference evidence="12" key="1">
    <citation type="submission" date="2021-01" db="EMBL/GenBank/DDBJ databases">
        <title>Modified the classification status of verrucomicrobia.</title>
        <authorList>
            <person name="Feng X."/>
        </authorList>
    </citation>
    <scope>NUCLEOTIDE SEQUENCE</scope>
    <source>
        <strain evidence="12">KCTC 22041</strain>
    </source>
</reference>
<feature type="transmembrane region" description="Helical" evidence="9">
    <location>
        <begin position="239"/>
        <end position="262"/>
    </location>
</feature>
<dbReference type="Gene3D" id="3.40.50.300">
    <property type="entry name" value="P-loop containing nucleotide triphosphate hydrolases"/>
    <property type="match status" value="1"/>
</dbReference>
<evidence type="ECO:0000259" key="10">
    <source>
        <dbReference type="PROSITE" id="PS50893"/>
    </source>
</evidence>
<dbReference type="InterPro" id="IPR036640">
    <property type="entry name" value="ABC1_TM_sf"/>
</dbReference>
<dbReference type="GO" id="GO:0005524">
    <property type="term" value="F:ATP binding"/>
    <property type="evidence" value="ECO:0007669"/>
    <property type="project" value="UniProtKB-KW"/>
</dbReference>
<keyword evidence="5" id="KW-0547">Nucleotide-binding</keyword>
<feature type="transmembrane region" description="Helical" evidence="9">
    <location>
        <begin position="158"/>
        <end position="175"/>
    </location>
</feature>
<dbReference type="SUPFAM" id="SSF52540">
    <property type="entry name" value="P-loop containing nucleoside triphosphate hydrolases"/>
    <property type="match status" value="1"/>
</dbReference>
<evidence type="ECO:0000256" key="2">
    <source>
        <dbReference type="ARBA" id="ARBA00022448"/>
    </source>
</evidence>
<dbReference type="InterPro" id="IPR027417">
    <property type="entry name" value="P-loop_NTPase"/>
</dbReference>